<evidence type="ECO:0000256" key="2">
    <source>
        <dbReference type="PROSITE-ProRule" id="PRU00076"/>
    </source>
</evidence>
<keyword evidence="4" id="KW-1133">Transmembrane helix</keyword>
<dbReference type="HOGENOM" id="CLU_403500_0_0_1"/>
<feature type="signal peptide" evidence="5">
    <location>
        <begin position="1"/>
        <end position="19"/>
    </location>
</feature>
<dbReference type="GeneID" id="20249883"/>
<keyword evidence="1 5" id="KW-0732">Signal</keyword>
<dbReference type="PROSITE" id="PS50026">
    <property type="entry name" value="EGF_3"/>
    <property type="match status" value="1"/>
</dbReference>
<dbReference type="PROSITE" id="PS51034">
    <property type="entry name" value="ZP_2"/>
    <property type="match status" value="1"/>
</dbReference>
<proteinExistence type="predicted"/>
<evidence type="ECO:0008006" key="10">
    <source>
        <dbReference type="Google" id="ProtNLM"/>
    </source>
</evidence>
<evidence type="ECO:0000313" key="8">
    <source>
        <dbReference type="EMBL" id="ESO86194.1"/>
    </source>
</evidence>
<dbReference type="OrthoDB" id="6120661at2759"/>
<dbReference type="AlphaFoldDB" id="V4BB36"/>
<dbReference type="Gene3D" id="2.10.25.10">
    <property type="entry name" value="Laminin"/>
    <property type="match status" value="1"/>
</dbReference>
<evidence type="ECO:0000256" key="3">
    <source>
        <dbReference type="SAM" id="MobiDB-lite"/>
    </source>
</evidence>
<keyword evidence="2" id="KW-0245">EGF-like domain</keyword>
<feature type="compositionally biased region" description="Pro residues" evidence="3">
    <location>
        <begin position="544"/>
        <end position="565"/>
    </location>
</feature>
<organism evidence="8 9">
    <name type="scientific">Lottia gigantea</name>
    <name type="common">Giant owl limpet</name>
    <dbReference type="NCBI Taxonomy" id="225164"/>
    <lineage>
        <taxon>Eukaryota</taxon>
        <taxon>Metazoa</taxon>
        <taxon>Spiralia</taxon>
        <taxon>Lophotrochozoa</taxon>
        <taxon>Mollusca</taxon>
        <taxon>Gastropoda</taxon>
        <taxon>Patellogastropoda</taxon>
        <taxon>Lottioidea</taxon>
        <taxon>Lottiidae</taxon>
        <taxon>Lottia</taxon>
    </lineage>
</organism>
<sequence>MKIVTVMWILRIGFTKTIADDHQAIRMKKATKVVMVTKLHVPVTFTEIVDDQNVLQVTSEISRSVSLADNYKSVGQCHFNEQGPCHYSTEYYKLLVKSVVLSECEKCHILISVSFTLNHTGLLGYLKISNILKSGFLSFGESLKKLEKSLNQTPLLTYQQRYYRVLDFLMMHTFLRRLCVVALCLGYIKASADFDCRRTSQSCVTGTCNDVNGDCDCPTDANGVATHRNADCGLEIAKVVPTALCGPPCLNGGECYEPTVGTYMCMCPEAFYGNKCENPRKKVECSGTEITINYMPIPTFSGDIFILDNRNTPECAFTEANGMYTATFTYQQCGVTTTNDEPNAGDTSYEISAAVRFNANIERATDMKLTAKCVIDGTGQSNLNDNIGTVSVDQRTDLTEETALTEYQPVSFQLQGKNGNPMPVPVNLGDELRIYIPLADTGRYTKLKITELQTNNGMVEQDLVMETLIFNGCLTDIGEALVTGDISSDPAIPAIIINFMAFRLRGSPQVKFDARVQVCEGTDTSCDSVVCPSPPQSVPSNPQNIPPANPQNIPPANPQNIPPANPQISPSSSQRKRRAAPDNEVILHETLTVLDPRSNEKLRLPHNKSDIKSQQNADPQQCLQSTEIMVMVIVLIVAVVLLLVITTCLAVKFMKQRAAQVKIYNPDMPTGNNTVRIPRAAC</sequence>
<evidence type="ECO:0000256" key="5">
    <source>
        <dbReference type="SAM" id="SignalP"/>
    </source>
</evidence>
<evidence type="ECO:0000259" key="7">
    <source>
        <dbReference type="PROSITE" id="PS51034"/>
    </source>
</evidence>
<feature type="domain" description="EGF-like" evidence="6">
    <location>
        <begin position="241"/>
        <end position="277"/>
    </location>
</feature>
<dbReference type="PANTHER" id="PTHR22907:SF54">
    <property type="entry name" value="GH04558P"/>
    <property type="match status" value="1"/>
</dbReference>
<gene>
    <name evidence="8" type="ORF">LOTGIDRAFT_235548</name>
</gene>
<evidence type="ECO:0000256" key="1">
    <source>
        <dbReference type="ARBA" id="ARBA00022729"/>
    </source>
</evidence>
<dbReference type="Proteomes" id="UP000030746">
    <property type="component" value="Unassembled WGS sequence"/>
</dbReference>
<keyword evidence="4" id="KW-0812">Transmembrane</keyword>
<dbReference type="RefSeq" id="XP_009063153.1">
    <property type="nucleotide sequence ID" value="XM_009064905.1"/>
</dbReference>
<name>V4BB36_LOTGI</name>
<evidence type="ECO:0000259" key="6">
    <source>
        <dbReference type="PROSITE" id="PS50026"/>
    </source>
</evidence>
<feature type="domain" description="ZP" evidence="7">
    <location>
        <begin position="284"/>
        <end position="533"/>
    </location>
</feature>
<protein>
    <recommendedName>
        <fullName evidence="10">EGF-like domain-containing protein</fullName>
    </recommendedName>
</protein>
<feature type="disulfide bond" evidence="2">
    <location>
        <begin position="245"/>
        <end position="255"/>
    </location>
</feature>
<dbReference type="InterPro" id="IPR051962">
    <property type="entry name" value="Cuticlin"/>
</dbReference>
<evidence type="ECO:0000313" key="9">
    <source>
        <dbReference type="Proteomes" id="UP000030746"/>
    </source>
</evidence>
<dbReference type="InterPro" id="IPR000742">
    <property type="entry name" value="EGF"/>
</dbReference>
<feature type="transmembrane region" description="Helical" evidence="4">
    <location>
        <begin position="628"/>
        <end position="651"/>
    </location>
</feature>
<keyword evidence="9" id="KW-1185">Reference proteome</keyword>
<dbReference type="PANTHER" id="PTHR22907">
    <property type="entry name" value="GH04558P"/>
    <property type="match status" value="1"/>
</dbReference>
<feature type="chain" id="PRO_5004717660" description="EGF-like domain-containing protein" evidence="5">
    <location>
        <begin position="20"/>
        <end position="682"/>
    </location>
</feature>
<evidence type="ECO:0000256" key="4">
    <source>
        <dbReference type="SAM" id="Phobius"/>
    </source>
</evidence>
<keyword evidence="2" id="KW-1015">Disulfide bond</keyword>
<dbReference type="CDD" id="cd00054">
    <property type="entry name" value="EGF_CA"/>
    <property type="match status" value="1"/>
</dbReference>
<reference evidence="8 9" key="1">
    <citation type="journal article" date="2013" name="Nature">
        <title>Insights into bilaterian evolution from three spiralian genomes.</title>
        <authorList>
            <person name="Simakov O."/>
            <person name="Marletaz F."/>
            <person name="Cho S.J."/>
            <person name="Edsinger-Gonzales E."/>
            <person name="Havlak P."/>
            <person name="Hellsten U."/>
            <person name="Kuo D.H."/>
            <person name="Larsson T."/>
            <person name="Lv J."/>
            <person name="Arendt D."/>
            <person name="Savage R."/>
            <person name="Osoegawa K."/>
            <person name="de Jong P."/>
            <person name="Grimwood J."/>
            <person name="Chapman J.A."/>
            <person name="Shapiro H."/>
            <person name="Aerts A."/>
            <person name="Otillar R.P."/>
            <person name="Terry A.Y."/>
            <person name="Boore J.L."/>
            <person name="Grigoriev I.V."/>
            <person name="Lindberg D.R."/>
            <person name="Seaver E.C."/>
            <person name="Weisblat D.A."/>
            <person name="Putnam N.H."/>
            <person name="Rokhsar D.S."/>
        </authorList>
    </citation>
    <scope>NUCLEOTIDE SEQUENCE [LARGE SCALE GENOMIC DNA]</scope>
</reference>
<dbReference type="OMA" id="CTARICK"/>
<dbReference type="CTD" id="20249883"/>
<comment type="caution">
    <text evidence="2">Lacks conserved residue(s) required for the propagation of feature annotation.</text>
</comment>
<feature type="disulfide bond" evidence="2">
    <location>
        <begin position="267"/>
        <end position="276"/>
    </location>
</feature>
<dbReference type="EMBL" id="KB203149">
    <property type="protein sequence ID" value="ESO86194.1"/>
    <property type="molecule type" value="Genomic_DNA"/>
</dbReference>
<accession>V4BB36</accession>
<dbReference type="InterPro" id="IPR001507">
    <property type="entry name" value="ZP_dom"/>
</dbReference>
<keyword evidence="4" id="KW-0472">Membrane</keyword>
<feature type="region of interest" description="Disordered" evidence="3">
    <location>
        <begin position="525"/>
        <end position="580"/>
    </location>
</feature>
<dbReference type="SUPFAM" id="SSF57196">
    <property type="entry name" value="EGF/Laminin"/>
    <property type="match status" value="1"/>
</dbReference>
<dbReference type="KEGG" id="lgi:LOTGIDRAFT_235548"/>
<dbReference type="PROSITE" id="PS00022">
    <property type="entry name" value="EGF_1"/>
    <property type="match status" value="1"/>
</dbReference>